<dbReference type="Pfam" id="PF06544">
    <property type="entry name" value="Prp3_C"/>
    <property type="match status" value="1"/>
</dbReference>
<dbReference type="InterPro" id="IPR016135">
    <property type="entry name" value="UBQ-conjugating_enzyme/RWD"/>
</dbReference>
<dbReference type="CDD" id="cd24163">
    <property type="entry name" value="RWDD2_C"/>
    <property type="match status" value="1"/>
</dbReference>
<evidence type="ECO:0000259" key="2">
    <source>
        <dbReference type="Pfam" id="PF06544"/>
    </source>
</evidence>
<dbReference type="GeneID" id="9690033"/>
<gene>
    <name evidence="3" type="ORF">MICPUCDRAFT_54446</name>
</gene>
<accession>C1N9C2</accession>
<keyword evidence="4" id="KW-1185">Reference proteome</keyword>
<dbReference type="STRING" id="564608.C1N9C2"/>
<dbReference type="RefSeq" id="XP_003064592.1">
    <property type="nucleotide sequence ID" value="XM_003064546.1"/>
</dbReference>
<dbReference type="OrthoDB" id="432412at2759"/>
<evidence type="ECO:0000256" key="1">
    <source>
        <dbReference type="SAM" id="MobiDB-lite"/>
    </source>
</evidence>
<dbReference type="AlphaFoldDB" id="C1N9C2"/>
<feature type="compositionally biased region" description="Low complexity" evidence="1">
    <location>
        <begin position="181"/>
        <end position="192"/>
    </location>
</feature>
<evidence type="ECO:0000313" key="3">
    <source>
        <dbReference type="EMBL" id="EEH51497.1"/>
    </source>
</evidence>
<feature type="region of interest" description="Disordered" evidence="1">
    <location>
        <begin position="172"/>
        <end position="192"/>
    </location>
</feature>
<dbReference type="eggNOG" id="ENOG502QR2G">
    <property type="taxonomic scope" value="Eukaryota"/>
</dbReference>
<name>C1N9C2_MICPC</name>
<dbReference type="OMA" id="YPREGAD"/>
<reference evidence="3 4" key="1">
    <citation type="journal article" date="2009" name="Science">
        <title>Green evolution and dynamic adaptations revealed by genomes of the marine picoeukaryotes Micromonas.</title>
        <authorList>
            <person name="Worden A.Z."/>
            <person name="Lee J.H."/>
            <person name="Mock T."/>
            <person name="Rouze P."/>
            <person name="Simmons M.P."/>
            <person name="Aerts A.L."/>
            <person name="Allen A.E."/>
            <person name="Cuvelier M.L."/>
            <person name="Derelle E."/>
            <person name="Everett M.V."/>
            <person name="Foulon E."/>
            <person name="Grimwood J."/>
            <person name="Gundlach H."/>
            <person name="Henrissat B."/>
            <person name="Napoli C."/>
            <person name="McDonald S.M."/>
            <person name="Parker M.S."/>
            <person name="Rombauts S."/>
            <person name="Salamov A."/>
            <person name="Von Dassow P."/>
            <person name="Badger J.H."/>
            <person name="Coutinho P.M."/>
            <person name="Demir E."/>
            <person name="Dubchak I."/>
            <person name="Gentemann C."/>
            <person name="Eikrem W."/>
            <person name="Gready J.E."/>
            <person name="John U."/>
            <person name="Lanier W."/>
            <person name="Lindquist E.A."/>
            <person name="Lucas S."/>
            <person name="Mayer K.F."/>
            <person name="Moreau H."/>
            <person name="Not F."/>
            <person name="Otillar R."/>
            <person name="Panaud O."/>
            <person name="Pangilinan J."/>
            <person name="Paulsen I."/>
            <person name="Piegu B."/>
            <person name="Poliakov A."/>
            <person name="Robbens S."/>
            <person name="Schmutz J."/>
            <person name="Toulza E."/>
            <person name="Wyss T."/>
            <person name="Zelensky A."/>
            <person name="Zhou K."/>
            <person name="Armbrust E.V."/>
            <person name="Bhattacharya D."/>
            <person name="Goodenough U.W."/>
            <person name="Van de Peer Y."/>
            <person name="Grigoriev I.V."/>
        </authorList>
    </citation>
    <scope>NUCLEOTIDE SEQUENCE [LARGE SCALE GENOMIC DNA]</scope>
    <source>
        <strain evidence="3 4">CCMP1545</strain>
    </source>
</reference>
<dbReference type="KEGG" id="mpp:MICPUCDRAFT_54446"/>
<dbReference type="InterPro" id="IPR010541">
    <property type="entry name" value="Prp3_C"/>
</dbReference>
<protein>
    <submittedName>
        <fullName evidence="3">Predicted protein</fullName>
    </submittedName>
</protein>
<evidence type="ECO:0000313" key="4">
    <source>
        <dbReference type="Proteomes" id="UP000001876"/>
    </source>
</evidence>
<organism evidence="4">
    <name type="scientific">Micromonas pusilla (strain CCMP1545)</name>
    <name type="common">Picoplanktonic green alga</name>
    <dbReference type="NCBI Taxonomy" id="564608"/>
    <lineage>
        <taxon>Eukaryota</taxon>
        <taxon>Viridiplantae</taxon>
        <taxon>Chlorophyta</taxon>
        <taxon>Mamiellophyceae</taxon>
        <taxon>Mamiellales</taxon>
        <taxon>Mamiellaceae</taxon>
        <taxon>Micromonas</taxon>
    </lineage>
</organism>
<dbReference type="InterPro" id="IPR059181">
    <property type="entry name" value="RWDD2A-B_C"/>
</dbReference>
<dbReference type="PANTHER" id="PTHR15955">
    <property type="entry name" value="RWD DOMAIN CONTAINING PROTEIN 2"/>
    <property type="match status" value="1"/>
</dbReference>
<proteinExistence type="predicted"/>
<dbReference type="PANTHER" id="PTHR15955:SF8">
    <property type="entry name" value="RWD DOMAIN-CONTAINING PROTEIN 2B-RELATED"/>
    <property type="match status" value="1"/>
</dbReference>
<dbReference type="EMBL" id="GG663751">
    <property type="protein sequence ID" value="EEH51497.1"/>
    <property type="molecule type" value="Genomic_DNA"/>
</dbReference>
<dbReference type="Gene3D" id="3.10.110.10">
    <property type="entry name" value="Ubiquitin Conjugating Enzyme"/>
    <property type="match status" value="1"/>
</dbReference>
<dbReference type="Proteomes" id="UP000001876">
    <property type="component" value="Unassembled WGS sequence"/>
</dbReference>
<dbReference type="InterPro" id="IPR017359">
    <property type="entry name" value="Phi-like"/>
</dbReference>
<sequence length="271" mass="29003">MASWTLETLQRAVDEVTALVAIYGPDGCDPDAPTDAMVAETDALATAERVLALASSSSDADVAAVAAVAAREVPALGVSVSFLGSRLRGAPVRVDATMPPGYPSKRAPSFDVRAAASASLEEISELRAAGESAMLDARGVEEEEEEEDGAECVAPALDAIRARIEELDATLRRRAEDRETTTTTTTTTTSTTSTTVSRRLLWFHHIKAKSKRKDAVAFARELDLGGFSKPGYPGVVVVEGRRENADEYVRRLRALRRVLSYTGPHTTPSAW</sequence>
<feature type="domain" description="Small nuclear ribonucleoprotein Prp3 C-terminal" evidence="2">
    <location>
        <begin position="200"/>
        <end position="252"/>
    </location>
</feature>